<evidence type="ECO:0000256" key="2">
    <source>
        <dbReference type="HAMAP-Rule" id="MF_00634"/>
    </source>
</evidence>
<reference evidence="3" key="1">
    <citation type="submission" date="2020-02" db="EMBL/GenBank/DDBJ databases">
        <authorList>
            <person name="Meier V. D."/>
        </authorList>
    </citation>
    <scope>NUCLEOTIDE SEQUENCE</scope>
    <source>
        <strain evidence="3">AVDCRST_MAG78</strain>
    </source>
</reference>
<dbReference type="GO" id="GO:0005737">
    <property type="term" value="C:cytoplasm"/>
    <property type="evidence" value="ECO:0007669"/>
    <property type="project" value="TreeGrafter"/>
</dbReference>
<dbReference type="PANTHER" id="PTHR13420:SF7">
    <property type="entry name" value="UPF0235 PROTEIN C15ORF40"/>
    <property type="match status" value="1"/>
</dbReference>
<gene>
    <name evidence="3" type="ORF">AVDCRST_MAG78-3329</name>
</gene>
<dbReference type="HAMAP" id="MF_00634">
    <property type="entry name" value="UPF0235"/>
    <property type="match status" value="1"/>
</dbReference>
<dbReference type="Pfam" id="PF02594">
    <property type="entry name" value="DUF167"/>
    <property type="match status" value="1"/>
</dbReference>
<protein>
    <recommendedName>
        <fullName evidence="2">UPF0235 protein AVDCRST_MAG78-3329</fullName>
    </recommendedName>
</protein>
<accession>A0A6J4QUX2</accession>
<dbReference type="InterPro" id="IPR003746">
    <property type="entry name" value="DUF167"/>
</dbReference>
<dbReference type="InterPro" id="IPR036591">
    <property type="entry name" value="YggU-like_sf"/>
</dbReference>
<sequence>MGKAGTSVGAQDFVRLAEDGVYVKLRVSPGAKSTAVNGLYGEGAIRLSVAAPPVEGKANAEVEHYLARVFGLSRSQVSVLKGASSRDKLVFVSGPSPDEVRTRLGMLL</sequence>
<dbReference type="Gene3D" id="3.30.1200.10">
    <property type="entry name" value="YggU-like"/>
    <property type="match status" value="1"/>
</dbReference>
<name>A0A6J4QUX2_9ACTN</name>
<dbReference type="SUPFAM" id="SSF69786">
    <property type="entry name" value="YggU-like"/>
    <property type="match status" value="1"/>
</dbReference>
<dbReference type="PANTHER" id="PTHR13420">
    <property type="entry name" value="UPF0235 PROTEIN C15ORF40"/>
    <property type="match status" value="1"/>
</dbReference>
<dbReference type="SMART" id="SM01152">
    <property type="entry name" value="DUF167"/>
    <property type="match status" value="1"/>
</dbReference>
<evidence type="ECO:0000256" key="1">
    <source>
        <dbReference type="ARBA" id="ARBA00010364"/>
    </source>
</evidence>
<dbReference type="EMBL" id="CADCVB010000218">
    <property type="protein sequence ID" value="CAA9450251.1"/>
    <property type="molecule type" value="Genomic_DNA"/>
</dbReference>
<proteinExistence type="inferred from homology"/>
<comment type="similarity">
    <text evidence="1 2">Belongs to the UPF0235 family.</text>
</comment>
<organism evidence="3">
    <name type="scientific">uncultured Rubrobacteraceae bacterium</name>
    <dbReference type="NCBI Taxonomy" id="349277"/>
    <lineage>
        <taxon>Bacteria</taxon>
        <taxon>Bacillati</taxon>
        <taxon>Actinomycetota</taxon>
        <taxon>Rubrobacteria</taxon>
        <taxon>Rubrobacterales</taxon>
        <taxon>Rubrobacteraceae</taxon>
        <taxon>environmental samples</taxon>
    </lineage>
</organism>
<dbReference type="NCBIfam" id="TIGR00251">
    <property type="entry name" value="DUF167 family protein"/>
    <property type="match status" value="1"/>
</dbReference>
<dbReference type="AlphaFoldDB" id="A0A6J4QUX2"/>
<evidence type="ECO:0000313" key="3">
    <source>
        <dbReference type="EMBL" id="CAA9450251.1"/>
    </source>
</evidence>